<feature type="transmembrane region" description="Helical" evidence="1">
    <location>
        <begin position="341"/>
        <end position="362"/>
    </location>
</feature>
<feature type="transmembrane region" description="Helical" evidence="1">
    <location>
        <begin position="141"/>
        <end position="166"/>
    </location>
</feature>
<dbReference type="RefSeq" id="WP_170834843.1">
    <property type="nucleotide sequence ID" value="NZ_FOHU01000017.1"/>
</dbReference>
<feature type="transmembrane region" description="Helical" evidence="1">
    <location>
        <begin position="178"/>
        <end position="196"/>
    </location>
</feature>
<feature type="transmembrane region" description="Helical" evidence="1">
    <location>
        <begin position="250"/>
        <end position="270"/>
    </location>
</feature>
<dbReference type="Proteomes" id="UP000199568">
    <property type="component" value="Unassembled WGS sequence"/>
</dbReference>
<protein>
    <recommendedName>
        <fullName evidence="4">DUF4153 domain-containing protein</fullName>
    </recommendedName>
</protein>
<evidence type="ECO:0000256" key="1">
    <source>
        <dbReference type="SAM" id="Phobius"/>
    </source>
</evidence>
<evidence type="ECO:0000313" key="2">
    <source>
        <dbReference type="EMBL" id="SET64703.1"/>
    </source>
</evidence>
<evidence type="ECO:0008006" key="4">
    <source>
        <dbReference type="Google" id="ProtNLM"/>
    </source>
</evidence>
<name>A0A1I0G3U4_9FIRM</name>
<reference evidence="2 3" key="1">
    <citation type="submission" date="2016-10" db="EMBL/GenBank/DDBJ databases">
        <authorList>
            <person name="de Groot N.N."/>
        </authorList>
    </citation>
    <scope>NUCLEOTIDE SEQUENCE [LARGE SCALE GENOMIC DNA]</scope>
    <source>
        <strain evidence="2 3">DSM 18979</strain>
    </source>
</reference>
<organism evidence="2 3">
    <name type="scientific">Natronincola peptidivorans</name>
    <dbReference type="NCBI Taxonomy" id="426128"/>
    <lineage>
        <taxon>Bacteria</taxon>
        <taxon>Bacillati</taxon>
        <taxon>Bacillota</taxon>
        <taxon>Clostridia</taxon>
        <taxon>Peptostreptococcales</taxon>
        <taxon>Natronincolaceae</taxon>
        <taxon>Natronincola</taxon>
    </lineage>
</organism>
<gene>
    <name evidence="2" type="ORF">SAMN05660297_03034</name>
</gene>
<proteinExistence type="predicted"/>
<dbReference type="InterPro" id="IPR025291">
    <property type="entry name" value="DUF4153"/>
</dbReference>
<dbReference type="AlphaFoldDB" id="A0A1I0G3U4"/>
<evidence type="ECO:0000313" key="3">
    <source>
        <dbReference type="Proteomes" id="UP000199568"/>
    </source>
</evidence>
<feature type="transmembrane region" description="Helical" evidence="1">
    <location>
        <begin position="111"/>
        <end position="129"/>
    </location>
</feature>
<feature type="transmembrane region" description="Helical" evidence="1">
    <location>
        <begin position="316"/>
        <end position="334"/>
    </location>
</feature>
<keyword evidence="3" id="KW-1185">Reference proteome</keyword>
<accession>A0A1I0G3U4</accession>
<sequence length="581" mass="67629">MKIFSKLKKLINKLSFSYKRFPMSLLLAGLVTIIIMIMNHSSYHLQETYSRIAMTLALGIPLTLSVHVYFEGKTDTSKRHQVLYHFAVIILLFVYYLFLLNDLNMVTSTRYTAYTISFYLLFSFIPYLHRKENYELYVIRLFSRFVVSYVYSVILYLGLAAILGTINLLFNANIPGKLFFDMAVIVAGIFAPAFFLSDIPKWNEEIIIDSYPKVLGVLLQFIILPLLTVYTLILYAYFGKSIITMQLPQGIIGNLVLWYSIISVIILFFIYPLKNSNQWVKFFLAFFPKAILPLVAMMFVAIATRINAYGITESRYFVLIVGLWVTGVMIYYAVKKNIHTIIITISLAIIGFLAVTGPWSAYSVSKLSQNHRFEEILLAYGMVDSESGIQEPEKELVEADKKEINSIIMYFNNNYDLHDIRYLPEDFQLDDMDDLFGFPFMGGGRGDFRNNEYFAYYLDNRSIVIDIRSFDYFAEYISYQQENLQSMDDNYSISHNENHEFVIKHNEEVIYQKDLRTVVADLHQKSPTQRNNLSQEEMTFTDENEKAQIYIIFRNIHGFKNMADDTFTIDGMEHYVFVKIK</sequence>
<keyword evidence="1" id="KW-1133">Transmembrane helix</keyword>
<feature type="transmembrane region" description="Helical" evidence="1">
    <location>
        <begin position="282"/>
        <end position="304"/>
    </location>
</feature>
<keyword evidence="1" id="KW-0472">Membrane</keyword>
<feature type="transmembrane region" description="Helical" evidence="1">
    <location>
        <begin position="82"/>
        <end position="99"/>
    </location>
</feature>
<dbReference type="EMBL" id="FOHU01000017">
    <property type="protein sequence ID" value="SET64703.1"/>
    <property type="molecule type" value="Genomic_DNA"/>
</dbReference>
<keyword evidence="1" id="KW-0812">Transmembrane</keyword>
<feature type="transmembrane region" description="Helical" evidence="1">
    <location>
        <begin position="21"/>
        <end position="40"/>
    </location>
</feature>
<feature type="transmembrane region" description="Helical" evidence="1">
    <location>
        <begin position="52"/>
        <end position="70"/>
    </location>
</feature>
<dbReference type="Pfam" id="PF13687">
    <property type="entry name" value="DUF4153"/>
    <property type="match status" value="1"/>
</dbReference>
<feature type="transmembrane region" description="Helical" evidence="1">
    <location>
        <begin position="217"/>
        <end position="238"/>
    </location>
</feature>
<dbReference type="STRING" id="426128.SAMN05660297_03034"/>